<dbReference type="AlphaFoldDB" id="A0A7C1ZS66"/>
<comment type="cofactor">
    <cofactor evidence="1">
        <name>pyridoxal 5'-phosphate</name>
        <dbReference type="ChEBI" id="CHEBI:597326"/>
    </cofactor>
</comment>
<dbReference type="GO" id="GO:0000271">
    <property type="term" value="P:polysaccharide biosynthetic process"/>
    <property type="evidence" value="ECO:0007669"/>
    <property type="project" value="TreeGrafter"/>
</dbReference>
<dbReference type="CDD" id="cd00616">
    <property type="entry name" value="AHBA_syn"/>
    <property type="match status" value="1"/>
</dbReference>
<gene>
    <name evidence="5" type="primary">rfbH</name>
    <name evidence="5" type="ORF">ENI35_01870</name>
</gene>
<dbReference type="Gene3D" id="3.90.1150.10">
    <property type="entry name" value="Aspartate Aminotransferase, domain 1"/>
    <property type="match status" value="1"/>
</dbReference>
<evidence type="ECO:0000313" key="5">
    <source>
        <dbReference type="EMBL" id="HEC67552.1"/>
    </source>
</evidence>
<reference evidence="5" key="1">
    <citation type="journal article" date="2020" name="mSystems">
        <title>Genome- and Community-Level Interaction Insights into Carbon Utilization and Element Cycling Functions of Hydrothermarchaeota in Hydrothermal Sediment.</title>
        <authorList>
            <person name="Zhou Z."/>
            <person name="Liu Y."/>
            <person name="Xu W."/>
            <person name="Pan J."/>
            <person name="Luo Z.H."/>
            <person name="Li M."/>
        </authorList>
    </citation>
    <scope>NUCLEOTIDE SEQUENCE [LARGE SCALE GENOMIC DNA]</scope>
    <source>
        <strain evidence="5">HyVt-389</strain>
    </source>
</reference>
<dbReference type="Gene3D" id="3.40.640.10">
    <property type="entry name" value="Type I PLP-dependent aspartate aminotransferase-like (Major domain)"/>
    <property type="match status" value="1"/>
</dbReference>
<dbReference type="GO" id="GO:0008483">
    <property type="term" value="F:transaminase activity"/>
    <property type="evidence" value="ECO:0007669"/>
    <property type="project" value="TreeGrafter"/>
</dbReference>
<dbReference type="NCBIfam" id="NF011936">
    <property type="entry name" value="PRK15407.1"/>
    <property type="match status" value="1"/>
</dbReference>
<dbReference type="EMBL" id="DRIH01000059">
    <property type="protein sequence ID" value="HEC67552.1"/>
    <property type="molecule type" value="Genomic_DNA"/>
</dbReference>
<comment type="caution">
    <text evidence="5">The sequence shown here is derived from an EMBL/GenBank/DDBJ whole genome shotgun (WGS) entry which is preliminary data.</text>
</comment>
<evidence type="ECO:0000256" key="3">
    <source>
        <dbReference type="ARBA" id="ARBA00037999"/>
    </source>
</evidence>
<dbReference type="InterPro" id="IPR000653">
    <property type="entry name" value="DegT/StrS_aminotransferase"/>
</dbReference>
<dbReference type="InterPro" id="IPR015424">
    <property type="entry name" value="PyrdxlP-dep_Trfase"/>
</dbReference>
<dbReference type="InterPro" id="IPR015422">
    <property type="entry name" value="PyrdxlP-dep_Trfase_small"/>
</dbReference>
<dbReference type="GO" id="GO:0030170">
    <property type="term" value="F:pyridoxal phosphate binding"/>
    <property type="evidence" value="ECO:0007669"/>
    <property type="project" value="TreeGrafter"/>
</dbReference>
<evidence type="ECO:0000256" key="4">
    <source>
        <dbReference type="RuleBase" id="RU004508"/>
    </source>
</evidence>
<dbReference type="Pfam" id="PF01041">
    <property type="entry name" value="DegT_DnrJ_EryC1"/>
    <property type="match status" value="1"/>
</dbReference>
<dbReference type="InterPro" id="IPR015421">
    <property type="entry name" value="PyrdxlP-dep_Trfase_major"/>
</dbReference>
<protein>
    <submittedName>
        <fullName evidence="5">Lipopolysaccharide biosynthesis protein RfbH</fullName>
    </submittedName>
</protein>
<dbReference type="SUPFAM" id="SSF53383">
    <property type="entry name" value="PLP-dependent transferases"/>
    <property type="match status" value="1"/>
</dbReference>
<name>A0A7C1ZS66_DESA2</name>
<sequence length="528" mass="60847">MVNNFELGDIVIIRYFHKKELVIVYNVQNDDIQVLCMMLEGNSSLYSVKISDEDLIEGNLPRNYFVMADRILLVKRESIIQKVGRINTQKIDEILRKMAYSIVDKHYNYVHKSKNGFIPGQTYIKYAGRVYDAEEMKALVDSSLDFWLTAGRFAKQFEKEFADFLGVKYCILANSGSSANLLAISALTSPKLGERRLKPGDEVITTACAFPTTVNPIIQNNLTPVFIDVDIGTYNIQAKKIEEALSEKTKAIFLAHTLGNPFDLDTVMSIAQKYNLWLIEDNCDALGSKYKGRYTGTFGHIATFSFYPAHHITMGEGGALVTNDTQLKRLIISFRDWGRDCWCEPGHDNTCGKRFSWQLGTLPYGYDHKYIYSHLGYNLKITDMQAAVGVAQLKKLPYFIEMRKRNWRLLYEGLKKYKDFFILPEATENSDPSWFGFLLTIRKNAPFSRKEIVDYLEENKIATRMLFSGNITRHPSFENVKYRIYGNLKNTDFIMNNTFWIGVYPGLKKEIINYILQIFDKFLAKYAY</sequence>
<dbReference type="FunFam" id="3.40.640.10:FF:000079">
    <property type="entry name" value="LPS biosynthesis protein"/>
    <property type="match status" value="1"/>
</dbReference>
<dbReference type="PANTHER" id="PTHR30244">
    <property type="entry name" value="TRANSAMINASE"/>
    <property type="match status" value="1"/>
</dbReference>
<dbReference type="PANTHER" id="PTHR30244:SF34">
    <property type="entry name" value="DTDP-4-AMINO-4,6-DIDEOXYGALACTOSE TRANSAMINASE"/>
    <property type="match status" value="1"/>
</dbReference>
<comment type="similarity">
    <text evidence="3 4">Belongs to the DegT/DnrJ/EryC1 family.</text>
</comment>
<evidence type="ECO:0000256" key="1">
    <source>
        <dbReference type="ARBA" id="ARBA00001933"/>
    </source>
</evidence>
<organism evidence="5">
    <name type="scientific">Desulfofervidus auxilii</name>
    <dbReference type="NCBI Taxonomy" id="1621989"/>
    <lineage>
        <taxon>Bacteria</taxon>
        <taxon>Pseudomonadati</taxon>
        <taxon>Thermodesulfobacteriota</taxon>
        <taxon>Candidatus Desulfofervidia</taxon>
        <taxon>Candidatus Desulfofervidales</taxon>
        <taxon>Candidatus Desulfofervidaceae</taxon>
        <taxon>Candidatus Desulfofervidus</taxon>
    </lineage>
</organism>
<proteinExistence type="inferred from homology"/>
<accession>A0A7C1ZS66</accession>
<dbReference type="Proteomes" id="UP000885738">
    <property type="component" value="Unassembled WGS sequence"/>
</dbReference>
<keyword evidence="2 4" id="KW-0663">Pyridoxal phosphate</keyword>
<evidence type="ECO:0000256" key="2">
    <source>
        <dbReference type="ARBA" id="ARBA00022898"/>
    </source>
</evidence>